<reference evidence="1 2" key="1">
    <citation type="submission" date="2017-07" db="EMBL/GenBank/DDBJ databases">
        <title>Bifidobacterium novel species.</title>
        <authorList>
            <person name="Lugli G.A."/>
            <person name="Milani C."/>
            <person name="Duranti S."/>
            <person name="Mangifesta M."/>
        </authorList>
    </citation>
    <scope>NUCLEOTIDE SEQUENCE [LARGE SCALE GENOMIC DNA]</scope>
    <source>
        <strain evidence="1 2">77</strain>
    </source>
</reference>
<dbReference type="Pfam" id="PF13811">
    <property type="entry name" value="DUF4186"/>
    <property type="match status" value="1"/>
</dbReference>
<keyword evidence="2" id="KW-1185">Reference proteome</keyword>
<organism evidence="1 2">
    <name type="scientific">Bifidobacterium parmae</name>
    <dbReference type="NCBI Taxonomy" id="361854"/>
    <lineage>
        <taxon>Bacteria</taxon>
        <taxon>Bacillati</taxon>
        <taxon>Actinomycetota</taxon>
        <taxon>Actinomycetes</taxon>
        <taxon>Bifidobacteriales</taxon>
        <taxon>Bifidobacteriaceae</taxon>
        <taxon>Bifidobacterium</taxon>
    </lineage>
</organism>
<evidence type="ECO:0000313" key="2">
    <source>
        <dbReference type="Proteomes" id="UP000235034"/>
    </source>
</evidence>
<evidence type="ECO:0008006" key="3">
    <source>
        <dbReference type="Google" id="ProtNLM"/>
    </source>
</evidence>
<dbReference type="EMBL" id="NMWT01000010">
    <property type="protein sequence ID" value="PLS28946.1"/>
    <property type="molecule type" value="Genomic_DNA"/>
</dbReference>
<dbReference type="AlphaFoldDB" id="A0A2N5J415"/>
<name>A0A2N5J415_9BIFI</name>
<sequence length="134" mass="15288">MDDDERRWIDGTLARLSHSAFRAKFALTDKDRAYARAKGKAIIDRHAREMLRARVGDAIPKNDGRQTPWRGHPVFTAQHATATCCRGCIEKWHHIPKGRELTDAEVNRLADLVMAWIERDLVNHPVQPGDTMPI</sequence>
<evidence type="ECO:0000313" key="1">
    <source>
        <dbReference type="EMBL" id="PLS28946.1"/>
    </source>
</evidence>
<dbReference type="OrthoDB" id="3781311at2"/>
<proteinExistence type="predicted"/>
<comment type="caution">
    <text evidence="1">The sequence shown here is derived from an EMBL/GenBank/DDBJ whole genome shotgun (WGS) entry which is preliminary data.</text>
</comment>
<protein>
    <recommendedName>
        <fullName evidence="3">DUF4186 domain-containing protein</fullName>
    </recommendedName>
</protein>
<dbReference type="Proteomes" id="UP000235034">
    <property type="component" value="Unassembled WGS sequence"/>
</dbReference>
<dbReference type="InterPro" id="IPR020378">
    <property type="entry name" value="DUF4186"/>
</dbReference>
<gene>
    <name evidence="1" type="ORF">Uis4E_0883</name>
</gene>
<dbReference type="RefSeq" id="WP_101622051.1">
    <property type="nucleotide sequence ID" value="NZ_NMWT01000010.1"/>
</dbReference>
<accession>A0A2N5J415</accession>